<gene>
    <name evidence="1" type="ORF">S01H4_49279</name>
</gene>
<dbReference type="EMBL" id="BART01027863">
    <property type="protein sequence ID" value="GAG98209.1"/>
    <property type="molecule type" value="Genomic_DNA"/>
</dbReference>
<organism evidence="1">
    <name type="scientific">marine sediment metagenome</name>
    <dbReference type="NCBI Taxonomy" id="412755"/>
    <lineage>
        <taxon>unclassified sequences</taxon>
        <taxon>metagenomes</taxon>
        <taxon>ecological metagenomes</taxon>
    </lineage>
</organism>
<evidence type="ECO:0008006" key="2">
    <source>
        <dbReference type="Google" id="ProtNLM"/>
    </source>
</evidence>
<proteinExistence type="predicted"/>
<protein>
    <recommendedName>
        <fullName evidence="2">SprT-like domain-containing protein</fullName>
    </recommendedName>
</protein>
<accession>X1BR20</accession>
<dbReference type="AlphaFoldDB" id="X1BR20"/>
<evidence type="ECO:0000313" key="1">
    <source>
        <dbReference type="EMBL" id="GAG98209.1"/>
    </source>
</evidence>
<reference evidence="1" key="1">
    <citation type="journal article" date="2014" name="Front. Microbiol.">
        <title>High frequency of phylogenetically diverse reductive dehalogenase-homologous genes in deep subseafloor sedimentary metagenomes.</title>
        <authorList>
            <person name="Kawai M."/>
            <person name="Futagami T."/>
            <person name="Toyoda A."/>
            <person name="Takaki Y."/>
            <person name="Nishi S."/>
            <person name="Hori S."/>
            <person name="Arai W."/>
            <person name="Tsubouchi T."/>
            <person name="Morono Y."/>
            <person name="Uchiyama I."/>
            <person name="Ito T."/>
            <person name="Fujiyama A."/>
            <person name="Inagaki F."/>
            <person name="Takami H."/>
        </authorList>
    </citation>
    <scope>NUCLEOTIDE SEQUENCE</scope>
    <source>
        <strain evidence="1">Expedition CK06-06</strain>
    </source>
</reference>
<sequence length="123" mass="14941">MITISQVKNIGREITGLKITTNRFENTAFFFDNRKAHYININRKQLQNIYTLYSWSYLRYGIDNRGIYLQALLHEIAHYKQYKKCGGYHWEEEYNNNPNYYEKVANRYSTRYYKLIRDSITKG</sequence>
<name>X1BR20_9ZZZZ</name>
<comment type="caution">
    <text evidence="1">The sequence shown here is derived from an EMBL/GenBank/DDBJ whole genome shotgun (WGS) entry which is preliminary data.</text>
</comment>